<dbReference type="PROSITE" id="PS50926">
    <property type="entry name" value="TRAM"/>
    <property type="match status" value="1"/>
</dbReference>
<feature type="binding site" evidence="4">
    <location>
        <position position="332"/>
    </location>
    <ligand>
        <name>S-adenosyl-L-methionine</name>
        <dbReference type="ChEBI" id="CHEBI:59789"/>
    </ligand>
</feature>
<dbReference type="InterPro" id="IPR010280">
    <property type="entry name" value="U5_MeTrfase_fam"/>
</dbReference>
<dbReference type="PANTHER" id="PTHR11061:SF30">
    <property type="entry name" value="TRNA (URACIL(54)-C(5))-METHYLTRANSFERASE"/>
    <property type="match status" value="1"/>
</dbReference>
<reference evidence="7" key="1">
    <citation type="journal article" date="2021" name="PeerJ">
        <title>Extensive microbial diversity within the chicken gut microbiome revealed by metagenomics and culture.</title>
        <authorList>
            <person name="Gilroy R."/>
            <person name="Ravi A."/>
            <person name="Getino M."/>
            <person name="Pursley I."/>
            <person name="Horton D.L."/>
            <person name="Alikhan N.F."/>
            <person name="Baker D."/>
            <person name="Gharbi K."/>
            <person name="Hall N."/>
            <person name="Watson M."/>
            <person name="Adriaenssens E.M."/>
            <person name="Foster-Nyarko E."/>
            <person name="Jarju S."/>
            <person name="Secka A."/>
            <person name="Antonio M."/>
            <person name="Oren A."/>
            <person name="Chaudhuri R.R."/>
            <person name="La Ragione R."/>
            <person name="Hildebrand F."/>
            <person name="Pallen M.J."/>
        </authorList>
    </citation>
    <scope>NUCLEOTIDE SEQUENCE</scope>
    <source>
        <strain evidence="7">CHK192-8294</strain>
    </source>
</reference>
<organism evidence="7 8">
    <name type="scientific">Candidatus Flavonifractor intestinigallinarum</name>
    <dbReference type="NCBI Taxonomy" id="2838586"/>
    <lineage>
        <taxon>Bacteria</taxon>
        <taxon>Bacillati</taxon>
        <taxon>Bacillota</taxon>
        <taxon>Clostridia</taxon>
        <taxon>Eubacteriales</taxon>
        <taxon>Oscillospiraceae</taxon>
        <taxon>Flavonifractor</taxon>
    </lineage>
</organism>
<dbReference type="InterPro" id="IPR002792">
    <property type="entry name" value="TRAM_dom"/>
</dbReference>
<feature type="binding site" evidence="4">
    <location>
        <position position="380"/>
    </location>
    <ligand>
        <name>S-adenosyl-L-methionine</name>
        <dbReference type="ChEBI" id="CHEBI:59789"/>
    </ligand>
</feature>
<dbReference type="FunFam" id="3.40.50.150:FF:000009">
    <property type="entry name" value="23S rRNA (Uracil(1939)-C(5))-methyltransferase RlmD"/>
    <property type="match status" value="1"/>
</dbReference>
<protein>
    <submittedName>
        <fullName evidence="7">23S rRNA (Uracil(1939)-C(5))-methyltransferase RlmD</fullName>
        <ecNumber evidence="7">2.1.1.190</ecNumber>
    </submittedName>
</protein>
<dbReference type="CDD" id="cd02440">
    <property type="entry name" value="AdoMet_MTases"/>
    <property type="match status" value="1"/>
</dbReference>
<dbReference type="Pfam" id="PF01938">
    <property type="entry name" value="TRAM"/>
    <property type="match status" value="1"/>
</dbReference>
<dbReference type="PROSITE" id="PS51687">
    <property type="entry name" value="SAM_MT_RNA_M5U"/>
    <property type="match status" value="1"/>
</dbReference>
<dbReference type="PROSITE" id="PS01230">
    <property type="entry name" value="TRMA_1"/>
    <property type="match status" value="1"/>
</dbReference>
<dbReference type="EC" id="2.1.1.190" evidence="7"/>
<dbReference type="Gene3D" id="3.40.50.150">
    <property type="entry name" value="Vaccinia Virus protein VP39"/>
    <property type="match status" value="1"/>
</dbReference>
<dbReference type="Gene3D" id="2.40.50.140">
    <property type="entry name" value="Nucleic acid-binding proteins"/>
    <property type="match status" value="1"/>
</dbReference>
<dbReference type="NCBIfam" id="TIGR00479">
    <property type="entry name" value="rumA"/>
    <property type="match status" value="1"/>
</dbReference>
<comment type="similarity">
    <text evidence="4">Belongs to the class I-like SAM-binding methyltransferase superfamily. RNA M5U methyltransferase family.</text>
</comment>
<proteinExistence type="inferred from homology"/>
<dbReference type="SUPFAM" id="SSF53335">
    <property type="entry name" value="S-adenosyl-L-methionine-dependent methyltransferases"/>
    <property type="match status" value="1"/>
</dbReference>
<evidence type="ECO:0000256" key="4">
    <source>
        <dbReference type="PROSITE-ProRule" id="PRU01024"/>
    </source>
</evidence>
<dbReference type="FunFam" id="2.40.50.1070:FF:000003">
    <property type="entry name" value="23S rRNA (Uracil-5-)-methyltransferase RumA"/>
    <property type="match status" value="1"/>
</dbReference>
<dbReference type="EMBL" id="DWXO01000066">
    <property type="protein sequence ID" value="HJB80654.1"/>
    <property type="molecule type" value="Genomic_DNA"/>
</dbReference>
<keyword evidence="1 4" id="KW-0489">Methyltransferase</keyword>
<accession>A0A9D2MN90</accession>
<dbReference type="InterPro" id="IPR029063">
    <property type="entry name" value="SAM-dependent_MTases_sf"/>
</dbReference>
<keyword evidence="3 4" id="KW-0949">S-adenosyl-L-methionine</keyword>
<dbReference type="PANTHER" id="PTHR11061">
    <property type="entry name" value="RNA M5U METHYLTRANSFERASE"/>
    <property type="match status" value="1"/>
</dbReference>
<feature type="active site" description="Nucleophile" evidence="4">
    <location>
        <position position="407"/>
    </location>
</feature>
<evidence type="ECO:0000256" key="3">
    <source>
        <dbReference type="ARBA" id="ARBA00022691"/>
    </source>
</evidence>
<evidence type="ECO:0000313" key="7">
    <source>
        <dbReference type="EMBL" id="HJB80654.1"/>
    </source>
</evidence>
<dbReference type="Pfam" id="PF05958">
    <property type="entry name" value="tRNA_U5-meth_tr"/>
    <property type="match status" value="1"/>
</dbReference>
<keyword evidence="2 4" id="KW-0808">Transferase</keyword>
<feature type="active site" evidence="5">
    <location>
        <position position="407"/>
    </location>
</feature>
<dbReference type="InterPro" id="IPR012340">
    <property type="entry name" value="NA-bd_OB-fold"/>
</dbReference>
<evidence type="ECO:0000256" key="1">
    <source>
        <dbReference type="ARBA" id="ARBA00022603"/>
    </source>
</evidence>
<evidence type="ECO:0000256" key="2">
    <source>
        <dbReference type="ARBA" id="ARBA00022679"/>
    </source>
</evidence>
<feature type="binding site" evidence="4">
    <location>
        <position position="282"/>
    </location>
    <ligand>
        <name>S-adenosyl-L-methionine</name>
        <dbReference type="ChEBI" id="CHEBI:59789"/>
    </ligand>
</feature>
<feature type="binding site" evidence="4">
    <location>
        <position position="311"/>
    </location>
    <ligand>
        <name>S-adenosyl-L-methionine</name>
        <dbReference type="ChEBI" id="CHEBI:59789"/>
    </ligand>
</feature>
<evidence type="ECO:0000256" key="5">
    <source>
        <dbReference type="PROSITE-ProRule" id="PRU10015"/>
    </source>
</evidence>
<dbReference type="InterPro" id="IPR030390">
    <property type="entry name" value="MeTrfase_TrmA_AS"/>
</dbReference>
<comment type="caution">
    <text evidence="7">The sequence shown here is derived from an EMBL/GenBank/DDBJ whole genome shotgun (WGS) entry which is preliminary data.</text>
</comment>
<dbReference type="AlphaFoldDB" id="A0A9D2MN90"/>
<dbReference type="GO" id="GO:0070475">
    <property type="term" value="P:rRNA base methylation"/>
    <property type="evidence" value="ECO:0007669"/>
    <property type="project" value="TreeGrafter"/>
</dbReference>
<gene>
    <name evidence="7" type="primary">rlmD</name>
    <name evidence="7" type="ORF">H9712_06695</name>
</gene>
<feature type="domain" description="TRAM" evidence="6">
    <location>
        <begin position="5"/>
        <end position="63"/>
    </location>
</feature>
<dbReference type="GO" id="GO:0070041">
    <property type="term" value="F:rRNA (uridine-C5-)-methyltransferase activity"/>
    <property type="evidence" value="ECO:0007669"/>
    <property type="project" value="TreeGrafter"/>
</dbReference>
<evidence type="ECO:0000313" key="8">
    <source>
        <dbReference type="Proteomes" id="UP000823921"/>
    </source>
</evidence>
<name>A0A9D2MN90_9FIRM</name>
<dbReference type="Gene3D" id="2.40.50.1070">
    <property type="match status" value="1"/>
</dbReference>
<dbReference type="SUPFAM" id="SSF50249">
    <property type="entry name" value="Nucleic acid-binding proteins"/>
    <property type="match status" value="1"/>
</dbReference>
<sequence length="452" mass="49390">MQPNKPLEGHTYPLRIEGYSSDGAGVARLDGMVVFVQGGVRGELCQVRLTHVGRSALWGVAVEVTEPSPARITPDCPYYDRCGGCAFRHITYAEELEAKRTRVEDCLRRLGGAEVHVTEILGAARPDRYRNKAQFPVSPGPRIGFYQARTHKVVDVKDCLLQSQAASCLRGAVKEWMMEYSIPAYNEKTRTGLVRHVYVRTNRRGESLCCLLVNGVGVPRESELVRALRAAEPGLTGIVLGVNKSHSNVILGDSYRTLWGQDFLSDTLCGADFRLSVPSFYQVNPDQTEVLYGKALELAELTGSETVLDLYCGIGTISLVMARRAAMVWGAEVVPQAVDDAIQNARRSGIDNARFLCADAGEAARQLEREGVRPDVICVDPPRKGLAEDVVATIASMAPKRVVYVSCDPATLGRDVKRFAALGYTLDTATAVDLFPRTVHVETAARLVHNGD</sequence>
<reference evidence="7" key="2">
    <citation type="submission" date="2021-04" db="EMBL/GenBank/DDBJ databases">
        <authorList>
            <person name="Gilroy R."/>
        </authorList>
    </citation>
    <scope>NUCLEOTIDE SEQUENCE</scope>
    <source>
        <strain evidence="7">CHK192-8294</strain>
    </source>
</reference>
<evidence type="ECO:0000259" key="6">
    <source>
        <dbReference type="PROSITE" id="PS50926"/>
    </source>
</evidence>
<dbReference type="Proteomes" id="UP000823921">
    <property type="component" value="Unassembled WGS sequence"/>
</dbReference>